<dbReference type="KEGG" id="bvr:BVIR_897"/>
<evidence type="ECO:0000313" key="2">
    <source>
        <dbReference type="EMBL" id="CUU41352.1"/>
    </source>
</evidence>
<sequence length="179" mass="20206">MRLGLIRHFEVAHGQPQGWLSVADMAKWIDDYELAGVRQKPVDLGERPWRHCISSTAPRALATARALYPGEIETTPFLCEPKLNPFRTGDLRLPYAGWRWLLRLAWFSSHGSQIDVKRTFLANIEAIADRLMDAPDDTLVVSHAGAMMMLRKALIRRGFSGPRFGIAECGRLYVFTRAG</sequence>
<accession>A0A0H5B776</accession>
<dbReference type="SUPFAM" id="SSF53254">
    <property type="entry name" value="Phosphoglycerate mutase-like"/>
    <property type="match status" value="1"/>
</dbReference>
<dbReference type="InterPro" id="IPR013078">
    <property type="entry name" value="His_Pase_superF_clade-1"/>
</dbReference>
<dbReference type="InterPro" id="IPR029033">
    <property type="entry name" value="His_PPase_superfam"/>
</dbReference>
<name>A0A0H5B776_BLAVI</name>
<reference evidence="3" key="3">
    <citation type="journal article" date="2016" name="Genome Announc.">
        <title>Revised genome sequence of the purple photosynthetic bacterium Blastochloris viridis.</title>
        <authorList>
            <person name="Liu L.N."/>
            <person name="Faulkner M."/>
            <person name="Liu X."/>
            <person name="Huang F."/>
            <person name="Darby A.C."/>
            <person name="Hall N."/>
        </authorList>
    </citation>
    <scope>NUCLEOTIDE SEQUENCE [LARGE SCALE GENOMIC DNA]</scope>
    <source>
        <strain evidence="3">ATCC 19567 / DSM 133 / F</strain>
    </source>
</reference>
<dbReference type="AlphaFoldDB" id="A0A0H5B776"/>
<reference evidence="2" key="2">
    <citation type="submission" date="2015-11" db="EMBL/GenBank/DDBJ databases">
        <authorList>
            <person name="Zhang Y."/>
            <person name="Guo Z."/>
        </authorList>
    </citation>
    <scope>NUCLEOTIDE SEQUENCE</scope>
    <source>
        <strain evidence="2">1</strain>
    </source>
</reference>
<evidence type="ECO:0000313" key="1">
    <source>
        <dbReference type="EMBL" id="BAR98017.1"/>
    </source>
</evidence>
<protein>
    <submittedName>
        <fullName evidence="2">Uncharacterized protein</fullName>
    </submittedName>
</protein>
<reference evidence="1" key="1">
    <citation type="journal article" date="2015" name="Genome Announc.">
        <title>Complete Genome Sequence of the Bacteriochlorophyll b-Producing Photosynthetic Bacterium Blastochloris viridis.</title>
        <authorList>
            <person name="Tsukatani Y."/>
            <person name="Hirose Y."/>
            <person name="Harada J."/>
            <person name="Misawa N."/>
            <person name="Mori K."/>
            <person name="Inoue K."/>
            <person name="Tamiaki H."/>
        </authorList>
    </citation>
    <scope>NUCLEOTIDE SEQUENCE [LARGE SCALE GENOMIC DNA]</scope>
    <source>
        <strain evidence="1">DSM 133</strain>
    </source>
</reference>
<dbReference type="RefSeq" id="WP_055036599.1">
    <property type="nucleotide sequence ID" value="NZ_AP014854.2"/>
</dbReference>
<organism evidence="2 3">
    <name type="scientific">Blastochloris viridis</name>
    <name type="common">Rhodopseudomonas viridis</name>
    <dbReference type="NCBI Taxonomy" id="1079"/>
    <lineage>
        <taxon>Bacteria</taxon>
        <taxon>Pseudomonadati</taxon>
        <taxon>Pseudomonadota</taxon>
        <taxon>Alphaproteobacteria</taxon>
        <taxon>Hyphomicrobiales</taxon>
        <taxon>Blastochloridaceae</taxon>
        <taxon>Blastochloris</taxon>
    </lineage>
</organism>
<evidence type="ECO:0000313" key="3">
    <source>
        <dbReference type="Proteomes" id="UP000065734"/>
    </source>
</evidence>
<dbReference type="Pfam" id="PF00300">
    <property type="entry name" value="His_Phos_1"/>
    <property type="match status" value="1"/>
</dbReference>
<dbReference type="EMBL" id="AP014854">
    <property type="protein sequence ID" value="BAR98017.1"/>
    <property type="molecule type" value="Genomic_DNA"/>
</dbReference>
<dbReference type="STRING" id="1079.BVIR_897"/>
<dbReference type="Proteomes" id="UP000065734">
    <property type="component" value="Chromosome I"/>
</dbReference>
<gene>
    <name evidence="1" type="ORF">BV133_424</name>
    <name evidence="2" type="ORF">BVIRIDIS_03420</name>
</gene>
<dbReference type="Gene3D" id="3.40.50.1240">
    <property type="entry name" value="Phosphoglycerate mutase-like"/>
    <property type="match status" value="1"/>
</dbReference>
<dbReference type="EMBL" id="LN907867">
    <property type="protein sequence ID" value="CUU41352.1"/>
    <property type="molecule type" value="Genomic_DNA"/>
</dbReference>
<proteinExistence type="predicted"/>
<keyword evidence="3" id="KW-1185">Reference proteome</keyword>